<name>A0A317XPH0_9BASI</name>
<feature type="region of interest" description="Disordered" evidence="1">
    <location>
        <begin position="26"/>
        <end position="75"/>
    </location>
</feature>
<dbReference type="EMBL" id="KZ819193">
    <property type="protein sequence ID" value="PWZ00185.1"/>
    <property type="molecule type" value="Genomic_DNA"/>
</dbReference>
<accession>A0A317XPH0</accession>
<evidence type="ECO:0000313" key="4">
    <source>
        <dbReference type="Proteomes" id="UP000246740"/>
    </source>
</evidence>
<feature type="compositionally biased region" description="Low complexity" evidence="1">
    <location>
        <begin position="29"/>
        <end position="43"/>
    </location>
</feature>
<evidence type="ECO:0000256" key="1">
    <source>
        <dbReference type="SAM" id="MobiDB-lite"/>
    </source>
</evidence>
<feature type="signal peptide" evidence="2">
    <location>
        <begin position="1"/>
        <end position="22"/>
    </location>
</feature>
<dbReference type="Proteomes" id="UP000246740">
    <property type="component" value="Unassembled WGS sequence"/>
</dbReference>
<sequence>MCSFGKTVALLAVTAMLMCASAAPTGPAFSDTSASSFASTGGSDRTRAQPRARPPAPGLPPLPPTSGPGHGTVYRPLSHVAPAHFGVQPFDSAPHYASYLAPTPLASQPSEFYPPMIGTSASAQANVPPSRFVPLPPLLSSPATNPAPAQAPALTPFGQYKTYYRQVERRLGLDRPVSGYTLSVFEAQVNSALLDSAIANINVALRSEIPKGGPQALWAVRADDFDLVRDTLKTLIPMLLHPRVIHYQHMDALQARASPLIRLYQNWDSNYWAMYHIGKYARHNAVVSSLDSAYTYLHFFKQLFDQAIHFVRAEGP</sequence>
<reference evidence="3 4" key="1">
    <citation type="journal article" date="2018" name="Mol. Biol. Evol.">
        <title>Broad Genomic Sampling Reveals a Smut Pathogenic Ancestry of the Fungal Clade Ustilaginomycotina.</title>
        <authorList>
            <person name="Kijpornyongpan T."/>
            <person name="Mondo S.J."/>
            <person name="Barry K."/>
            <person name="Sandor L."/>
            <person name="Lee J."/>
            <person name="Lipzen A."/>
            <person name="Pangilinan J."/>
            <person name="LaButti K."/>
            <person name="Hainaut M."/>
            <person name="Henrissat B."/>
            <person name="Grigoriev I.V."/>
            <person name="Spatafora J.W."/>
            <person name="Aime M.C."/>
        </authorList>
    </citation>
    <scope>NUCLEOTIDE SEQUENCE [LARGE SCALE GENOMIC DNA]</scope>
    <source>
        <strain evidence="3 4">MCA 3645</strain>
    </source>
</reference>
<keyword evidence="4" id="KW-1185">Reference proteome</keyword>
<organism evidence="3 4">
    <name type="scientific">Testicularia cyperi</name>
    <dbReference type="NCBI Taxonomy" id="1882483"/>
    <lineage>
        <taxon>Eukaryota</taxon>
        <taxon>Fungi</taxon>
        <taxon>Dikarya</taxon>
        <taxon>Basidiomycota</taxon>
        <taxon>Ustilaginomycotina</taxon>
        <taxon>Ustilaginomycetes</taxon>
        <taxon>Ustilaginales</taxon>
        <taxon>Anthracoideaceae</taxon>
        <taxon>Testicularia</taxon>
    </lineage>
</organism>
<proteinExistence type="predicted"/>
<protein>
    <submittedName>
        <fullName evidence="3">Uncharacterized protein</fullName>
    </submittedName>
</protein>
<evidence type="ECO:0000256" key="2">
    <source>
        <dbReference type="SAM" id="SignalP"/>
    </source>
</evidence>
<dbReference type="InParanoid" id="A0A317XPH0"/>
<evidence type="ECO:0000313" key="3">
    <source>
        <dbReference type="EMBL" id="PWZ00185.1"/>
    </source>
</evidence>
<dbReference type="AlphaFoldDB" id="A0A317XPH0"/>
<keyword evidence="2" id="KW-0732">Signal</keyword>
<gene>
    <name evidence="3" type="ORF">BCV70DRAFT_231816</name>
</gene>
<feature type="compositionally biased region" description="Pro residues" evidence="1">
    <location>
        <begin position="52"/>
        <end position="66"/>
    </location>
</feature>
<feature type="chain" id="PRO_5016333098" evidence="2">
    <location>
        <begin position="23"/>
        <end position="316"/>
    </location>
</feature>